<feature type="non-terminal residue" evidence="2">
    <location>
        <position position="53"/>
    </location>
</feature>
<evidence type="ECO:0000256" key="1">
    <source>
        <dbReference type="SAM" id="Phobius"/>
    </source>
</evidence>
<proteinExistence type="predicted"/>
<evidence type="ECO:0000313" key="3">
    <source>
        <dbReference type="Proteomes" id="UP000247591"/>
    </source>
</evidence>
<keyword evidence="1" id="KW-0812">Transmembrane</keyword>
<protein>
    <submittedName>
        <fullName evidence="2">Uncharacterized protein</fullName>
    </submittedName>
</protein>
<keyword evidence="3" id="KW-1185">Reference proteome</keyword>
<keyword evidence="1" id="KW-1133">Transmembrane helix</keyword>
<organism evidence="2 3">
    <name type="scientific">Williamsia limnetica</name>
    <dbReference type="NCBI Taxonomy" id="882452"/>
    <lineage>
        <taxon>Bacteria</taxon>
        <taxon>Bacillati</taxon>
        <taxon>Actinomycetota</taxon>
        <taxon>Actinomycetes</taxon>
        <taxon>Mycobacteriales</taxon>
        <taxon>Nocardiaceae</taxon>
        <taxon>Williamsia</taxon>
    </lineage>
</organism>
<name>A0A318RFA2_WILLI</name>
<dbReference type="EMBL" id="QJSP01000030">
    <property type="protein sequence ID" value="PYE11793.1"/>
    <property type="molecule type" value="Genomic_DNA"/>
</dbReference>
<feature type="transmembrane region" description="Helical" evidence="1">
    <location>
        <begin position="6"/>
        <end position="28"/>
    </location>
</feature>
<dbReference type="Proteomes" id="UP000247591">
    <property type="component" value="Unassembled WGS sequence"/>
</dbReference>
<gene>
    <name evidence="2" type="ORF">DFR67_1301</name>
</gene>
<keyword evidence="1" id="KW-0472">Membrane</keyword>
<sequence length="53" mass="5986">MTTATITIGTIAALASLVCWALFFGGVWRMIRTIAQGQKDTTRIFPIWPRFKQ</sequence>
<evidence type="ECO:0000313" key="2">
    <source>
        <dbReference type="EMBL" id="PYE11793.1"/>
    </source>
</evidence>
<comment type="caution">
    <text evidence="2">The sequence shown here is derived from an EMBL/GenBank/DDBJ whole genome shotgun (WGS) entry which is preliminary data.</text>
</comment>
<dbReference type="AlphaFoldDB" id="A0A318RFA2"/>
<accession>A0A318RFA2</accession>
<reference evidence="2 3" key="1">
    <citation type="submission" date="2018-06" db="EMBL/GenBank/DDBJ databases">
        <title>Genomic Encyclopedia of Type Strains, Phase IV (KMG-IV): sequencing the most valuable type-strain genomes for metagenomic binning, comparative biology and taxonomic classification.</title>
        <authorList>
            <person name="Goeker M."/>
        </authorList>
    </citation>
    <scope>NUCLEOTIDE SEQUENCE [LARGE SCALE GENOMIC DNA]</scope>
    <source>
        <strain evidence="2 3">DSM 45521</strain>
    </source>
</reference>